<reference evidence="1 2" key="1">
    <citation type="submission" date="2017-03" db="EMBL/GenBank/DDBJ databases">
        <title>WGS assembly of Porphyra umbilicalis.</title>
        <authorList>
            <person name="Brawley S.H."/>
            <person name="Blouin N.A."/>
            <person name="Ficko-Blean E."/>
            <person name="Wheeler G.L."/>
            <person name="Lohr M."/>
            <person name="Goodson H.V."/>
            <person name="Jenkins J.W."/>
            <person name="Blaby-Haas C.E."/>
            <person name="Helliwell K.E."/>
            <person name="Chan C."/>
            <person name="Marriage T."/>
            <person name="Bhattacharya D."/>
            <person name="Klein A.S."/>
            <person name="Badis Y."/>
            <person name="Brodie J."/>
            <person name="Cao Y."/>
            <person name="Collen J."/>
            <person name="Dittami S.M."/>
            <person name="Gachon C.M."/>
            <person name="Green B.R."/>
            <person name="Karpowicz S."/>
            <person name="Kim J.W."/>
            <person name="Kudahl U."/>
            <person name="Lin S."/>
            <person name="Michel G."/>
            <person name="Mittag M."/>
            <person name="Olson B.J."/>
            <person name="Pangilinan J."/>
            <person name="Peng Y."/>
            <person name="Qiu H."/>
            <person name="Shu S."/>
            <person name="Singer J.T."/>
            <person name="Smith A.G."/>
            <person name="Sprecher B.N."/>
            <person name="Wagner V."/>
            <person name="Wang W."/>
            <person name="Wang Z.-Y."/>
            <person name="Yan J."/>
            <person name="Yarish C."/>
            <person name="Zoeuner-Riek S."/>
            <person name="Zhuang Y."/>
            <person name="Zou Y."/>
            <person name="Lindquist E.A."/>
            <person name="Grimwood J."/>
            <person name="Barry K."/>
            <person name="Rokhsar D.S."/>
            <person name="Schmutz J."/>
            <person name="Stiller J.W."/>
            <person name="Grossman A.R."/>
            <person name="Prochnik S.E."/>
        </authorList>
    </citation>
    <scope>NUCLEOTIDE SEQUENCE [LARGE SCALE GENOMIC DNA]</scope>
    <source>
        <strain evidence="1">4086291</strain>
    </source>
</reference>
<organism evidence="1 2">
    <name type="scientific">Porphyra umbilicalis</name>
    <name type="common">Purple laver</name>
    <name type="synonym">Red alga</name>
    <dbReference type="NCBI Taxonomy" id="2786"/>
    <lineage>
        <taxon>Eukaryota</taxon>
        <taxon>Rhodophyta</taxon>
        <taxon>Bangiophyceae</taxon>
        <taxon>Bangiales</taxon>
        <taxon>Bangiaceae</taxon>
        <taxon>Porphyra</taxon>
    </lineage>
</organism>
<dbReference type="Proteomes" id="UP000218209">
    <property type="component" value="Unassembled WGS sequence"/>
</dbReference>
<evidence type="ECO:0000313" key="1">
    <source>
        <dbReference type="EMBL" id="OSX75282.1"/>
    </source>
</evidence>
<evidence type="ECO:0000313" key="2">
    <source>
        <dbReference type="Proteomes" id="UP000218209"/>
    </source>
</evidence>
<proteinExistence type="predicted"/>
<protein>
    <submittedName>
        <fullName evidence="1">Uncharacterized protein</fullName>
    </submittedName>
</protein>
<gene>
    <name evidence="1" type="ORF">BU14_0243s0017</name>
</gene>
<keyword evidence="2" id="KW-1185">Reference proteome</keyword>
<dbReference type="PANTHER" id="PTHR47642:SF6">
    <property type="entry name" value="ATP-DEPENDENT DNA HELICASE"/>
    <property type="match status" value="1"/>
</dbReference>
<dbReference type="InterPro" id="IPR051055">
    <property type="entry name" value="PIF1_helicase"/>
</dbReference>
<dbReference type="PANTHER" id="PTHR47642">
    <property type="entry name" value="ATP-DEPENDENT DNA HELICASE"/>
    <property type="match status" value="1"/>
</dbReference>
<dbReference type="InterPro" id="IPR027417">
    <property type="entry name" value="P-loop_NTPase"/>
</dbReference>
<sequence>MSSAPSLDELQLQGARYVLEGRNVAASTLLSLIVSVARQKLGYSAVVVLAWAGSAAQLVGGQTVSSHLRVLERILLRILANPEAKKTITAARLVVIDEAPTIPGRWFDGLEYVFRRTALPTMQCRPFGGRTDFSTFFFTYGDVVELVGQHRQAWGKPLLSILSRLQVGECQEEDLTQLISMWVDEADEWRGFQHLRAKSCDAQAYNNKQLAELVSARGTFTCRDEESRREGNSQELSQVAADTVSVKVGARVVCTMSFGGVKTGAHGILTSFVSGVSVCCKFEGAELACRWQVPILLSWAVTVSRAQGLTILKVAVDFSCTQWTLDGLVYAALSRAISLASLRVRGITKEHVKTSANALAWYERVRAKRVFRAG</sequence>
<dbReference type="AlphaFoldDB" id="A0A1X6P2Z0"/>
<dbReference type="SUPFAM" id="SSF52540">
    <property type="entry name" value="P-loop containing nucleoside triphosphate hydrolases"/>
    <property type="match status" value="1"/>
</dbReference>
<accession>A0A1X6P2Z0</accession>
<dbReference type="EMBL" id="KV918909">
    <property type="protein sequence ID" value="OSX75282.1"/>
    <property type="molecule type" value="Genomic_DNA"/>
</dbReference>
<name>A0A1X6P2Z0_PORUM</name>